<dbReference type="AlphaFoldDB" id="A0A9D1HH19"/>
<reference evidence="5" key="1">
    <citation type="submission" date="2020-10" db="EMBL/GenBank/DDBJ databases">
        <authorList>
            <person name="Gilroy R."/>
        </authorList>
    </citation>
    <scope>NUCLEOTIDE SEQUENCE</scope>
    <source>
        <strain evidence="5">CHK187-14744</strain>
    </source>
</reference>
<evidence type="ECO:0000259" key="4">
    <source>
        <dbReference type="PROSITE" id="PS50995"/>
    </source>
</evidence>
<dbReference type="Gene3D" id="1.10.10.10">
    <property type="entry name" value="Winged helix-like DNA-binding domain superfamily/Winged helix DNA-binding domain"/>
    <property type="match status" value="1"/>
</dbReference>
<evidence type="ECO:0000313" key="6">
    <source>
        <dbReference type="Proteomes" id="UP000824164"/>
    </source>
</evidence>
<comment type="caution">
    <text evidence="5">The sequence shown here is derived from an EMBL/GenBank/DDBJ whole genome shotgun (WGS) entry which is preliminary data.</text>
</comment>
<dbReference type="EMBL" id="DVLT01000049">
    <property type="protein sequence ID" value="HIU03211.1"/>
    <property type="molecule type" value="Genomic_DNA"/>
</dbReference>
<dbReference type="GO" id="GO:0003700">
    <property type="term" value="F:DNA-binding transcription factor activity"/>
    <property type="evidence" value="ECO:0007669"/>
    <property type="project" value="InterPro"/>
</dbReference>
<dbReference type="Pfam" id="PF01047">
    <property type="entry name" value="MarR"/>
    <property type="match status" value="1"/>
</dbReference>
<sequence>MPMKENTRDMLFQLDMDRRKAMKPYFGEIGLTVGQGQPRVLNRLLKDGPMSQRELADRCWMDVTTMSRTLDRLEKAGLILREENPDCRRSYRIVLTKDGREMAEKVQKGFQEMNRLMENGFSEEELALLKSFLSRIKDNIRDKDMSEIVKST</sequence>
<dbReference type="PANTHER" id="PTHR42756">
    <property type="entry name" value="TRANSCRIPTIONAL REGULATOR, MARR"/>
    <property type="match status" value="1"/>
</dbReference>
<dbReference type="SUPFAM" id="SSF46785">
    <property type="entry name" value="Winged helix' DNA-binding domain"/>
    <property type="match status" value="1"/>
</dbReference>
<dbReference type="InterPro" id="IPR000835">
    <property type="entry name" value="HTH_MarR-typ"/>
</dbReference>
<dbReference type="Proteomes" id="UP000824164">
    <property type="component" value="Unassembled WGS sequence"/>
</dbReference>
<keyword evidence="2" id="KW-0238">DNA-binding</keyword>
<dbReference type="PRINTS" id="PR00598">
    <property type="entry name" value="HTHMARR"/>
</dbReference>
<evidence type="ECO:0000256" key="1">
    <source>
        <dbReference type="ARBA" id="ARBA00023015"/>
    </source>
</evidence>
<evidence type="ECO:0000313" key="5">
    <source>
        <dbReference type="EMBL" id="HIU03211.1"/>
    </source>
</evidence>
<dbReference type="InterPro" id="IPR036390">
    <property type="entry name" value="WH_DNA-bd_sf"/>
</dbReference>
<organism evidence="5 6">
    <name type="scientific">Candidatus Onthocola gallistercoris</name>
    <dbReference type="NCBI Taxonomy" id="2840876"/>
    <lineage>
        <taxon>Bacteria</taxon>
        <taxon>Bacillati</taxon>
        <taxon>Bacillota</taxon>
        <taxon>Bacilli</taxon>
        <taxon>Candidatus Onthocola</taxon>
    </lineage>
</organism>
<keyword evidence="1" id="KW-0805">Transcription regulation</keyword>
<evidence type="ECO:0000256" key="2">
    <source>
        <dbReference type="ARBA" id="ARBA00023125"/>
    </source>
</evidence>
<reference evidence="5" key="2">
    <citation type="journal article" date="2021" name="PeerJ">
        <title>Extensive microbial diversity within the chicken gut microbiome revealed by metagenomics and culture.</title>
        <authorList>
            <person name="Gilroy R."/>
            <person name="Ravi A."/>
            <person name="Getino M."/>
            <person name="Pursley I."/>
            <person name="Horton D.L."/>
            <person name="Alikhan N.F."/>
            <person name="Baker D."/>
            <person name="Gharbi K."/>
            <person name="Hall N."/>
            <person name="Watson M."/>
            <person name="Adriaenssens E.M."/>
            <person name="Foster-Nyarko E."/>
            <person name="Jarju S."/>
            <person name="Secka A."/>
            <person name="Antonio M."/>
            <person name="Oren A."/>
            <person name="Chaudhuri R.R."/>
            <person name="La Ragione R."/>
            <person name="Hildebrand F."/>
            <person name="Pallen M.J."/>
        </authorList>
    </citation>
    <scope>NUCLEOTIDE SEQUENCE</scope>
    <source>
        <strain evidence="5">CHK187-14744</strain>
    </source>
</reference>
<keyword evidence="3" id="KW-0804">Transcription</keyword>
<name>A0A9D1HH19_9FIRM</name>
<evidence type="ECO:0000256" key="3">
    <source>
        <dbReference type="ARBA" id="ARBA00023163"/>
    </source>
</evidence>
<dbReference type="GO" id="GO:0003677">
    <property type="term" value="F:DNA binding"/>
    <property type="evidence" value="ECO:0007669"/>
    <property type="project" value="UniProtKB-KW"/>
</dbReference>
<gene>
    <name evidence="5" type="ORF">IAB63_08175</name>
</gene>
<dbReference type="PANTHER" id="PTHR42756:SF1">
    <property type="entry name" value="TRANSCRIPTIONAL REPRESSOR OF EMRAB OPERON"/>
    <property type="match status" value="1"/>
</dbReference>
<dbReference type="InterPro" id="IPR036388">
    <property type="entry name" value="WH-like_DNA-bd_sf"/>
</dbReference>
<dbReference type="CDD" id="cd00090">
    <property type="entry name" value="HTH_ARSR"/>
    <property type="match status" value="1"/>
</dbReference>
<protein>
    <submittedName>
        <fullName evidence="5">MarR family transcriptional regulator</fullName>
    </submittedName>
</protein>
<proteinExistence type="predicted"/>
<dbReference type="InterPro" id="IPR011991">
    <property type="entry name" value="ArsR-like_HTH"/>
</dbReference>
<accession>A0A9D1HH19</accession>
<feature type="domain" description="HTH marR-type" evidence="4">
    <location>
        <begin position="8"/>
        <end position="138"/>
    </location>
</feature>
<dbReference type="SMART" id="SM00347">
    <property type="entry name" value="HTH_MARR"/>
    <property type="match status" value="1"/>
</dbReference>
<dbReference type="PROSITE" id="PS50995">
    <property type="entry name" value="HTH_MARR_2"/>
    <property type="match status" value="1"/>
</dbReference>